<dbReference type="Proteomes" id="UP000020529">
    <property type="component" value="Unassembled WGS sequence"/>
</dbReference>
<dbReference type="PATRIC" id="fig|1339315.3.peg.3288"/>
<dbReference type="PROSITE" id="PS51257">
    <property type="entry name" value="PROKAR_LIPOPROTEIN"/>
    <property type="match status" value="1"/>
</dbReference>
<keyword evidence="1" id="KW-0449">Lipoprotein</keyword>
<proteinExistence type="predicted"/>
<gene>
    <name evidence="1" type="ORF">M124_2593</name>
</gene>
<organism evidence="1 2">
    <name type="scientific">Bacteroides fragilis str. 3988T(B)14</name>
    <dbReference type="NCBI Taxonomy" id="1339315"/>
    <lineage>
        <taxon>Bacteria</taxon>
        <taxon>Pseudomonadati</taxon>
        <taxon>Bacteroidota</taxon>
        <taxon>Bacteroidia</taxon>
        <taxon>Bacteroidales</taxon>
        <taxon>Bacteroidaceae</taxon>
        <taxon>Bacteroides</taxon>
    </lineage>
</organism>
<accession>A0A015TSS5</accession>
<dbReference type="InterPro" id="IPR011044">
    <property type="entry name" value="Quino_amine_DH_bsu"/>
</dbReference>
<sequence>MWKKLSLYVCLITILCSCQKQRSAYAPPTFPEVKKIHAHRLSDELLISYPLDMAVSEDYIFILALADNAWLQVYDKTTGQLLGSFVTRGQGPGEATTANMCYYNAREKKISVYDESSMKLLTYQFDKDADNWGALIEERSFYDLGGTVRRVWELRNGRFLVDGQLGTKSDQQKRFQMLADAKVVADYNDFPIDTPKERSVWSSPAIAISPDCKKMAVGTLYGGILELFDLSQNIELRAIRKFYPPVVQYLSGTIQNTEETVWGFSALCATDERIYSVFIGDKNPNLFNNLSVFDWDGRELIKYNTDCLVLRICASTQEPNKLYGIAFSETHEFYLVSFSLGS</sequence>
<protein>
    <submittedName>
        <fullName evidence="1">Putative lipoprotein</fullName>
    </submittedName>
</protein>
<dbReference type="EMBL" id="JGCY01000351">
    <property type="protein sequence ID" value="EXY73636.1"/>
    <property type="molecule type" value="Genomic_DNA"/>
</dbReference>
<reference evidence="1 2" key="1">
    <citation type="submission" date="2014-02" db="EMBL/GenBank/DDBJ databases">
        <authorList>
            <person name="Sears C."/>
            <person name="Carroll K."/>
            <person name="Sack B.R."/>
            <person name="Qadri F."/>
            <person name="Myers L.L."/>
            <person name="Chung G.-T."/>
            <person name="Escheverria P."/>
            <person name="Fraser C.M."/>
            <person name="Sadzewicz L."/>
            <person name="Shefchek K.A."/>
            <person name="Tallon L."/>
            <person name="Das S.P."/>
            <person name="Daugherty S."/>
            <person name="Mongodin E.F."/>
        </authorList>
    </citation>
    <scope>NUCLEOTIDE SEQUENCE [LARGE SCALE GENOMIC DNA]</scope>
    <source>
        <strain evidence="2">3988T(B)14</strain>
    </source>
</reference>
<name>A0A015TSS5_BACFG</name>
<dbReference type="SUPFAM" id="SSF50969">
    <property type="entry name" value="YVTN repeat-like/Quinoprotein amine dehydrogenase"/>
    <property type="match status" value="1"/>
</dbReference>
<evidence type="ECO:0000313" key="2">
    <source>
        <dbReference type="Proteomes" id="UP000020529"/>
    </source>
</evidence>
<dbReference type="AlphaFoldDB" id="A0A015TSS5"/>
<evidence type="ECO:0000313" key="1">
    <source>
        <dbReference type="EMBL" id="EXY73636.1"/>
    </source>
</evidence>
<dbReference type="RefSeq" id="WP_005802955.1">
    <property type="nucleotide sequence ID" value="NZ_JGCY01000351.1"/>
</dbReference>
<dbReference type="Pfam" id="PF15869">
    <property type="entry name" value="TolB_like"/>
    <property type="match status" value="1"/>
</dbReference>
<comment type="caution">
    <text evidence="1">The sequence shown here is derived from an EMBL/GenBank/DDBJ whole genome shotgun (WGS) entry which is preliminary data.</text>
</comment>